<dbReference type="GO" id="GO:0009116">
    <property type="term" value="P:nucleoside metabolic process"/>
    <property type="evidence" value="ECO:0007669"/>
    <property type="project" value="InterPro"/>
</dbReference>
<dbReference type="GeneID" id="6188468"/>
<evidence type="ECO:0000313" key="4">
    <source>
        <dbReference type="Proteomes" id="UP000001197"/>
    </source>
</evidence>
<dbReference type="AlphaFoldDB" id="B2AEL7"/>
<dbReference type="PANTHER" id="PTHR46082">
    <property type="entry name" value="ATP/GTP-BINDING PROTEIN-RELATED"/>
    <property type="match status" value="1"/>
</dbReference>
<dbReference type="eggNOG" id="KOG1840">
    <property type="taxonomic scope" value="Eukaryota"/>
</dbReference>
<reference evidence="2 4" key="1">
    <citation type="journal article" date="2008" name="Genome Biol.">
        <title>The genome sequence of the model ascomycete fungus Podospora anserina.</title>
        <authorList>
            <person name="Espagne E."/>
            <person name="Lespinet O."/>
            <person name="Malagnac F."/>
            <person name="Da Silva C."/>
            <person name="Jaillon O."/>
            <person name="Porcel B.M."/>
            <person name="Couloux A."/>
            <person name="Aury J.-M."/>
            <person name="Segurens B."/>
            <person name="Poulain J."/>
            <person name="Anthouard V."/>
            <person name="Grossetete S."/>
            <person name="Khalili H."/>
            <person name="Coppin E."/>
            <person name="Dequard-Chablat M."/>
            <person name="Picard M."/>
            <person name="Contamine V."/>
            <person name="Arnaise S."/>
            <person name="Bourdais A."/>
            <person name="Berteaux-Lecellier V."/>
            <person name="Gautheret D."/>
            <person name="de Vries R.P."/>
            <person name="Battaglia E."/>
            <person name="Coutinho P.M."/>
            <person name="Danchin E.G.J."/>
            <person name="Henrissat B."/>
            <person name="El Khoury R."/>
            <person name="Sainsard-Chanet A."/>
            <person name="Boivin A."/>
            <person name="Pinan-Lucarre B."/>
            <person name="Sellem C.H."/>
            <person name="Debuchy R."/>
            <person name="Wincker P."/>
            <person name="Weissenbach J."/>
            <person name="Silar P."/>
        </authorList>
    </citation>
    <scope>NUCLEOTIDE SEQUENCE [LARGE SCALE GENOMIC DNA]</scope>
    <source>
        <strain evidence="4">S / ATCC MYA-4624 / DSM 980 / FGSC 10383</strain>
        <strain evidence="2">S mat+</strain>
    </source>
</reference>
<dbReference type="GO" id="GO:0003824">
    <property type="term" value="F:catalytic activity"/>
    <property type="evidence" value="ECO:0007669"/>
    <property type="project" value="InterPro"/>
</dbReference>
<evidence type="ECO:0000313" key="2">
    <source>
        <dbReference type="EMBL" id="CAP61883.1"/>
    </source>
</evidence>
<accession>B2AEL7</accession>
<dbReference type="OrthoDB" id="20872at2759"/>
<dbReference type="VEuPathDB" id="FungiDB:PODANS_5_2160"/>
<dbReference type="RefSeq" id="XP_001904106.1">
    <property type="nucleotide sequence ID" value="XM_001904071.1"/>
</dbReference>
<dbReference type="InterPro" id="IPR053137">
    <property type="entry name" value="NLR-like"/>
</dbReference>
<dbReference type="Proteomes" id="UP000001197">
    <property type="component" value="Chromosome 5"/>
</dbReference>
<feature type="domain" description="Nucleoside phosphorylase" evidence="1">
    <location>
        <begin position="13"/>
        <end position="120"/>
    </location>
</feature>
<dbReference type="SUPFAM" id="SSF53167">
    <property type="entry name" value="Purine and uridine phosphorylases"/>
    <property type="match status" value="1"/>
</dbReference>
<organism evidence="2">
    <name type="scientific">Podospora anserina (strain S / ATCC MYA-4624 / DSM 980 / FGSC 10383)</name>
    <name type="common">Pleurage anserina</name>
    <dbReference type="NCBI Taxonomy" id="515849"/>
    <lineage>
        <taxon>Eukaryota</taxon>
        <taxon>Fungi</taxon>
        <taxon>Dikarya</taxon>
        <taxon>Ascomycota</taxon>
        <taxon>Pezizomycotina</taxon>
        <taxon>Sordariomycetes</taxon>
        <taxon>Sordariomycetidae</taxon>
        <taxon>Sordariales</taxon>
        <taxon>Podosporaceae</taxon>
        <taxon>Podospora</taxon>
        <taxon>Podospora anserina</taxon>
    </lineage>
</organism>
<sequence length="120" mass="13180">MAESRPVTRDEFEIAIMCALPLEAEAVLYLFDEFWDREGDPYGRSQQDSNEYRTGRIGQDDVFLVILAGMGTINAANAARDLLSSYVKIRLCLVVGICGGVPSPEVSGHDDDIRLGDVVI</sequence>
<evidence type="ECO:0000313" key="3">
    <source>
        <dbReference type="EMBL" id="CDP28958.1"/>
    </source>
</evidence>
<reference evidence="4" key="3">
    <citation type="journal article" date="2014" name="Genetics">
        <title>Maintaining two mating types: Structure of the mating type locus and its role in heterokaryosis in Podospora anserina.</title>
        <authorList>
            <person name="Grognet P."/>
            <person name="Bidard F."/>
            <person name="Kuchly C."/>
            <person name="Tong L.C.H."/>
            <person name="Coppin E."/>
            <person name="Benkhali J.A."/>
            <person name="Couloux A."/>
            <person name="Wincker P."/>
            <person name="Debuchy R."/>
            <person name="Silar P."/>
        </authorList>
    </citation>
    <scope>GENOME REANNOTATION</scope>
    <source>
        <strain evidence="4">S / ATCC MYA-4624 / DSM 980 / FGSC 10383</strain>
    </source>
</reference>
<dbReference type="PANTHER" id="PTHR46082:SF6">
    <property type="entry name" value="AAA+ ATPASE DOMAIN-CONTAINING PROTEIN-RELATED"/>
    <property type="match status" value="1"/>
</dbReference>
<dbReference type="HOGENOM" id="CLU_134558_0_0_1"/>
<evidence type="ECO:0000259" key="1">
    <source>
        <dbReference type="Pfam" id="PF01048"/>
    </source>
</evidence>
<dbReference type="InterPro" id="IPR035994">
    <property type="entry name" value="Nucleoside_phosphorylase_sf"/>
</dbReference>
<dbReference type="Gene3D" id="3.40.50.1580">
    <property type="entry name" value="Nucleoside phosphorylase domain"/>
    <property type="match status" value="1"/>
</dbReference>
<name>B2AEL7_PODAN</name>
<protein>
    <submittedName>
        <fullName evidence="2">Podospora anserina S mat+ genomic DNA chromosome 5, supercontig 1</fullName>
    </submittedName>
</protein>
<keyword evidence="4" id="KW-1185">Reference proteome</keyword>
<gene>
    <name evidence="2" type="ORF">PODANS_5_2160</name>
</gene>
<dbReference type="InterPro" id="IPR000845">
    <property type="entry name" value="Nucleoside_phosphorylase_d"/>
</dbReference>
<dbReference type="KEGG" id="pan:PODANSg1123"/>
<dbReference type="EMBL" id="CU633457">
    <property type="protein sequence ID" value="CAP61883.1"/>
    <property type="molecule type" value="Genomic_DNA"/>
</dbReference>
<dbReference type="EMBL" id="FO904940">
    <property type="protein sequence ID" value="CDP28958.1"/>
    <property type="molecule type" value="Genomic_DNA"/>
</dbReference>
<reference evidence="2" key="2">
    <citation type="submission" date="2008-07" db="EMBL/GenBank/DDBJ databases">
        <authorList>
            <person name="Genoscope - CEA"/>
        </authorList>
    </citation>
    <scope>NUCLEOTIDE SEQUENCE</scope>
    <source>
        <strain evidence="2">S mat+</strain>
    </source>
</reference>
<reference evidence="3" key="4">
    <citation type="submission" date="2015-04" db="EMBL/GenBank/DDBJ databases">
        <title>Maintaining two mating types: Structure of the mating type locus and its role in heterokaryosis in Podospora anserina.</title>
        <authorList>
            <person name="Grognet P."/>
            <person name="Bidard F."/>
            <person name="Kuchly C."/>
            <person name="Chan Ho Tong L."/>
            <person name="Coppin E."/>
            <person name="Ait Benkhali J."/>
            <person name="Couloux A."/>
            <person name="Wincker P."/>
            <person name="Debuchy R."/>
            <person name="Silar P."/>
        </authorList>
    </citation>
    <scope>NUCLEOTIDE SEQUENCE</scope>
</reference>
<proteinExistence type="predicted"/>
<dbReference type="STRING" id="515849.B2AEL7"/>
<dbReference type="Pfam" id="PF01048">
    <property type="entry name" value="PNP_UDP_1"/>
    <property type="match status" value="1"/>
</dbReference>